<dbReference type="Proteomes" id="UP001597168">
    <property type="component" value="Unassembled WGS sequence"/>
</dbReference>
<protein>
    <submittedName>
        <fullName evidence="2">DUF6239 family natural product biosynthesis protein</fullName>
    </submittedName>
</protein>
<comment type="caution">
    <text evidence="2">The sequence shown here is derived from an EMBL/GenBank/DDBJ whole genome shotgun (WGS) entry which is preliminary data.</text>
</comment>
<reference evidence="3" key="1">
    <citation type="journal article" date="2019" name="Int. J. Syst. Evol. Microbiol.">
        <title>The Global Catalogue of Microorganisms (GCM) 10K type strain sequencing project: providing services to taxonomists for standard genome sequencing and annotation.</title>
        <authorList>
            <consortium name="The Broad Institute Genomics Platform"/>
            <consortium name="The Broad Institute Genome Sequencing Center for Infectious Disease"/>
            <person name="Wu L."/>
            <person name="Ma J."/>
        </authorList>
    </citation>
    <scope>NUCLEOTIDE SEQUENCE [LARGE SCALE GENOMIC DNA]</scope>
    <source>
        <strain evidence="3">CCUG 60214</strain>
    </source>
</reference>
<dbReference type="EMBL" id="JBHTLK010000301">
    <property type="protein sequence ID" value="MFD1151956.1"/>
    <property type="molecule type" value="Genomic_DNA"/>
</dbReference>
<feature type="transmembrane region" description="Helical" evidence="1">
    <location>
        <begin position="12"/>
        <end position="34"/>
    </location>
</feature>
<dbReference type="Pfam" id="PF19752">
    <property type="entry name" value="DUF6239"/>
    <property type="match status" value="1"/>
</dbReference>
<name>A0ABW3R4W5_9PSEU</name>
<dbReference type="InterPro" id="IPR046206">
    <property type="entry name" value="DUF6239"/>
</dbReference>
<feature type="transmembrane region" description="Helical" evidence="1">
    <location>
        <begin position="46"/>
        <end position="62"/>
    </location>
</feature>
<evidence type="ECO:0000313" key="2">
    <source>
        <dbReference type="EMBL" id="MFD1151956.1"/>
    </source>
</evidence>
<organism evidence="2 3">
    <name type="scientific">Saccharothrix hoggarensis</name>
    <dbReference type="NCBI Taxonomy" id="913853"/>
    <lineage>
        <taxon>Bacteria</taxon>
        <taxon>Bacillati</taxon>
        <taxon>Actinomycetota</taxon>
        <taxon>Actinomycetes</taxon>
        <taxon>Pseudonocardiales</taxon>
        <taxon>Pseudonocardiaceae</taxon>
        <taxon>Saccharothrix</taxon>
    </lineage>
</organism>
<proteinExistence type="predicted"/>
<keyword evidence="1" id="KW-0472">Membrane</keyword>
<accession>A0ABW3R4W5</accession>
<gene>
    <name evidence="2" type="ORF">ACFQ3T_32865</name>
</gene>
<dbReference type="RefSeq" id="WP_380729412.1">
    <property type="nucleotide sequence ID" value="NZ_JBHTLK010000301.1"/>
</dbReference>
<evidence type="ECO:0000256" key="1">
    <source>
        <dbReference type="SAM" id="Phobius"/>
    </source>
</evidence>
<feature type="non-terminal residue" evidence="2">
    <location>
        <position position="102"/>
    </location>
</feature>
<sequence>MHAHAPGEAIALGFALLRALLLGTVTVVACWALVRTFRHGLDHRRAVTAAAGIGGVVALLLADATWMPGPVAVAVIACLSAPPLLRRATPVLARCAVAAVDV</sequence>
<keyword evidence="1" id="KW-1133">Transmembrane helix</keyword>
<evidence type="ECO:0000313" key="3">
    <source>
        <dbReference type="Proteomes" id="UP001597168"/>
    </source>
</evidence>
<keyword evidence="3" id="KW-1185">Reference proteome</keyword>
<keyword evidence="1" id="KW-0812">Transmembrane</keyword>